<protein>
    <submittedName>
        <fullName evidence="4">Transcriptional regulator, TetR family</fullName>
    </submittedName>
</protein>
<dbReference type="InterPro" id="IPR036271">
    <property type="entry name" value="Tet_transcr_reg_TetR-rel_C_sf"/>
</dbReference>
<evidence type="ECO:0000313" key="4">
    <source>
        <dbReference type="EMBL" id="EMY60398.1"/>
    </source>
</evidence>
<dbReference type="Proteomes" id="UP000012371">
    <property type="component" value="Unassembled WGS sequence"/>
</dbReference>
<keyword evidence="5" id="KW-1185">Reference proteome</keyword>
<evidence type="ECO:0000256" key="2">
    <source>
        <dbReference type="PROSITE-ProRule" id="PRU00335"/>
    </source>
</evidence>
<dbReference type="GO" id="GO:0003677">
    <property type="term" value="F:DNA binding"/>
    <property type="evidence" value="ECO:0007669"/>
    <property type="project" value="UniProtKB-UniRule"/>
</dbReference>
<dbReference type="SUPFAM" id="SSF48498">
    <property type="entry name" value="Tetracyclin repressor-like, C-terminal domain"/>
    <property type="match status" value="1"/>
</dbReference>
<dbReference type="InterPro" id="IPR001647">
    <property type="entry name" value="HTH_TetR"/>
</dbReference>
<dbReference type="Pfam" id="PF00440">
    <property type="entry name" value="TetR_N"/>
    <property type="match status" value="1"/>
</dbReference>
<dbReference type="InterPro" id="IPR009057">
    <property type="entry name" value="Homeodomain-like_sf"/>
</dbReference>
<dbReference type="Gene3D" id="1.10.357.10">
    <property type="entry name" value="Tetracycline Repressor, domain 2"/>
    <property type="match status" value="1"/>
</dbReference>
<dbReference type="OrthoDB" id="9809994at2"/>
<evidence type="ECO:0000256" key="1">
    <source>
        <dbReference type="ARBA" id="ARBA00023125"/>
    </source>
</evidence>
<proteinExistence type="predicted"/>
<dbReference type="InterPro" id="IPR050624">
    <property type="entry name" value="HTH-type_Tx_Regulator"/>
</dbReference>
<dbReference type="STRING" id="1257025.LEP1GSC203_2420"/>
<name>N1VPP5_9LEPT</name>
<comment type="caution">
    <text evidence="4">The sequence shown here is derived from an EMBL/GenBank/DDBJ whole genome shotgun (WGS) entry which is preliminary data.</text>
</comment>
<gene>
    <name evidence="4" type="ORF">LEP1GSC203_2420</name>
</gene>
<dbReference type="InterPro" id="IPR041673">
    <property type="entry name" value="TetR_C_23"/>
</dbReference>
<reference evidence="4" key="1">
    <citation type="submission" date="2013-03" db="EMBL/GenBank/DDBJ databases">
        <authorList>
            <person name="Harkins D.M."/>
            <person name="Durkin A.S."/>
            <person name="Brinkac L.M."/>
            <person name="Haft D.H."/>
            <person name="Selengut J.D."/>
            <person name="Sanka R."/>
            <person name="DePew J."/>
            <person name="Purushe J."/>
            <person name="Hartskeerl R.A."/>
            <person name="Ahmed A."/>
            <person name="van der Linden H."/>
            <person name="Goris M.G.A."/>
            <person name="Vinetz J.M."/>
            <person name="Sutton G.G."/>
            <person name="Nierman W.C."/>
            <person name="Fouts D.E."/>
        </authorList>
    </citation>
    <scope>NUCLEOTIDE SEQUENCE [LARGE SCALE GENOMIC DNA]</scope>
    <source>
        <strain evidence="4">LT 11-33</strain>
    </source>
</reference>
<feature type="domain" description="HTH tetR-type" evidence="3">
    <location>
        <begin position="18"/>
        <end position="78"/>
    </location>
</feature>
<evidence type="ECO:0000259" key="3">
    <source>
        <dbReference type="PROSITE" id="PS50977"/>
    </source>
</evidence>
<dbReference type="RefSeq" id="WP_002975093.1">
    <property type="nucleotide sequence ID" value="NZ_AOGW02000016.1"/>
</dbReference>
<dbReference type="PROSITE" id="PS50977">
    <property type="entry name" value="HTH_TETR_2"/>
    <property type="match status" value="1"/>
</dbReference>
<dbReference type="EMBL" id="AOGW02000016">
    <property type="protein sequence ID" value="EMY60398.1"/>
    <property type="molecule type" value="Genomic_DNA"/>
</dbReference>
<accession>N1VPP5</accession>
<dbReference type="PANTHER" id="PTHR43479:SF11">
    <property type="entry name" value="ACREF_ENVCD OPERON REPRESSOR-RELATED"/>
    <property type="match status" value="1"/>
</dbReference>
<dbReference type="PANTHER" id="PTHR43479">
    <property type="entry name" value="ACREF/ENVCD OPERON REPRESSOR-RELATED"/>
    <property type="match status" value="1"/>
</dbReference>
<sequence length="240" mass="27878">MPNSVPKKISNQTLTKREATKERIYNSAISLFRKEGYEPATMRRIAREARVSLGLTYYHFKTKEEIVLHFYRESQIDVKQLSTQFFKTTKDFKARLKFIILTQLESFSDYKIFLQVLARHAGDPSHSLSPFSPETILIREEAVGIIRDALETSSLKIRDDLAVILPELLWMEQMGLVYFWLSDSSKSYINTKLLMNDSLELIFKLIKLSNFPLFKNVMGPIFRMFRLVKGNPIAKKIAKA</sequence>
<evidence type="ECO:0000313" key="5">
    <source>
        <dbReference type="Proteomes" id="UP000012371"/>
    </source>
</evidence>
<dbReference type="Pfam" id="PF17931">
    <property type="entry name" value="TetR_C_23"/>
    <property type="match status" value="1"/>
</dbReference>
<feature type="DNA-binding region" description="H-T-H motif" evidence="2">
    <location>
        <begin position="41"/>
        <end position="60"/>
    </location>
</feature>
<keyword evidence="1 2" id="KW-0238">DNA-binding</keyword>
<dbReference type="AlphaFoldDB" id="N1VPP5"/>
<organism evidence="4 5">
    <name type="scientific">Leptospira terpstrae serovar Hualin str. LT 11-33 = ATCC 700639</name>
    <dbReference type="NCBI Taxonomy" id="1257025"/>
    <lineage>
        <taxon>Bacteria</taxon>
        <taxon>Pseudomonadati</taxon>
        <taxon>Spirochaetota</taxon>
        <taxon>Spirochaetia</taxon>
        <taxon>Leptospirales</taxon>
        <taxon>Leptospiraceae</taxon>
        <taxon>Leptospira</taxon>
    </lineage>
</organism>
<dbReference type="PRINTS" id="PR00455">
    <property type="entry name" value="HTHTETR"/>
</dbReference>
<dbReference type="SUPFAM" id="SSF46689">
    <property type="entry name" value="Homeodomain-like"/>
    <property type="match status" value="1"/>
</dbReference>